<sequence length="197" mass="21393">MPGVSRETRERLDLYAETLLRWNRTINLISRHDEAEFWQRHIVDCLQLAPLVPAGISHAIDLGSGGGLPGLVLAIVTGIPFHLVEADQRKAAFLREAARRTAAPATVHATRIEAVTLPPAPLVTARALAPLPTLLGWSHPLLASGGVCLFLKGRSVDDELTAASAEWHMTVERTPSRTDTAASILRISEIDRVRNAP</sequence>
<evidence type="ECO:0000256" key="6">
    <source>
        <dbReference type="HAMAP-Rule" id="MF_00074"/>
    </source>
</evidence>
<dbReference type="AlphaFoldDB" id="A0A5M6IQ28"/>
<comment type="caution">
    <text evidence="7">The sequence shown here is derived from an EMBL/GenBank/DDBJ whole genome shotgun (WGS) entry which is preliminary data.</text>
</comment>
<keyword evidence="5 6" id="KW-0949">S-adenosyl-L-methionine</keyword>
<comment type="function">
    <text evidence="6">Specifically methylates the N7 position of guanine in position 527 of 16S rRNA.</text>
</comment>
<reference evidence="7 8" key="1">
    <citation type="submission" date="2019-09" db="EMBL/GenBank/DDBJ databases">
        <title>Genome sequence of Rhodovastum atsumiense, a diverse member of the Acetobacteraceae family of non-sulfur purple photosynthetic bacteria.</title>
        <authorList>
            <person name="Meyer T."/>
            <person name="Kyndt J."/>
        </authorList>
    </citation>
    <scope>NUCLEOTIDE SEQUENCE [LARGE SCALE GENOMIC DNA]</scope>
    <source>
        <strain evidence="7 8">DSM 21279</strain>
    </source>
</reference>
<proteinExistence type="inferred from homology"/>
<feature type="binding site" evidence="6">
    <location>
        <position position="68"/>
    </location>
    <ligand>
        <name>S-adenosyl-L-methionine</name>
        <dbReference type="ChEBI" id="CHEBI:59789"/>
    </ligand>
</feature>
<keyword evidence="3 6" id="KW-0489">Methyltransferase</keyword>
<accession>A0A5M6IQ28</accession>
<dbReference type="PANTHER" id="PTHR31760:SF0">
    <property type="entry name" value="S-ADENOSYL-L-METHIONINE-DEPENDENT METHYLTRANSFERASES SUPERFAMILY PROTEIN"/>
    <property type="match status" value="1"/>
</dbReference>
<evidence type="ECO:0000256" key="5">
    <source>
        <dbReference type="ARBA" id="ARBA00022691"/>
    </source>
</evidence>
<organism evidence="7 8">
    <name type="scientific">Rhodovastum atsumiense</name>
    <dbReference type="NCBI Taxonomy" id="504468"/>
    <lineage>
        <taxon>Bacteria</taxon>
        <taxon>Pseudomonadati</taxon>
        <taxon>Pseudomonadota</taxon>
        <taxon>Alphaproteobacteria</taxon>
        <taxon>Acetobacterales</taxon>
        <taxon>Acetobacteraceae</taxon>
        <taxon>Rhodovastum</taxon>
    </lineage>
</organism>
<keyword evidence="8" id="KW-1185">Reference proteome</keyword>
<keyword evidence="4 6" id="KW-0808">Transferase</keyword>
<feature type="binding site" evidence="6">
    <location>
        <position position="63"/>
    </location>
    <ligand>
        <name>S-adenosyl-L-methionine</name>
        <dbReference type="ChEBI" id="CHEBI:59789"/>
    </ligand>
</feature>
<dbReference type="EC" id="2.1.1.170" evidence="6"/>
<dbReference type="NCBIfam" id="TIGR00138">
    <property type="entry name" value="rsmG_gidB"/>
    <property type="match status" value="1"/>
</dbReference>
<dbReference type="HAMAP" id="MF_00074">
    <property type="entry name" value="16SrRNA_methyltr_G"/>
    <property type="match status" value="1"/>
</dbReference>
<dbReference type="Gene3D" id="3.40.50.150">
    <property type="entry name" value="Vaccinia Virus protein VP39"/>
    <property type="match status" value="1"/>
</dbReference>
<gene>
    <name evidence="6 7" type="primary">rsmG</name>
    <name evidence="7" type="ORF">F1189_19840</name>
</gene>
<evidence type="ECO:0000256" key="4">
    <source>
        <dbReference type="ARBA" id="ARBA00022679"/>
    </source>
</evidence>
<comment type="similarity">
    <text evidence="6">Belongs to the methyltransferase superfamily. RNA methyltransferase RsmG family.</text>
</comment>
<feature type="binding site" evidence="6">
    <location>
        <position position="126"/>
    </location>
    <ligand>
        <name>S-adenosyl-L-methionine</name>
        <dbReference type="ChEBI" id="CHEBI:59789"/>
    </ligand>
</feature>
<comment type="subcellular location">
    <subcellularLocation>
        <location evidence="6">Cytoplasm</location>
    </subcellularLocation>
</comment>
<keyword evidence="2 6" id="KW-0698">rRNA processing</keyword>
<dbReference type="GO" id="GO:0070043">
    <property type="term" value="F:rRNA (guanine-N7-)-methyltransferase activity"/>
    <property type="evidence" value="ECO:0007669"/>
    <property type="project" value="UniProtKB-UniRule"/>
</dbReference>
<dbReference type="PIRSF" id="PIRSF003078">
    <property type="entry name" value="GidB"/>
    <property type="match status" value="1"/>
</dbReference>
<protein>
    <recommendedName>
        <fullName evidence="6">Ribosomal RNA small subunit methyltransferase G</fullName>
        <ecNumber evidence="6">2.1.1.170</ecNumber>
    </recommendedName>
    <alternativeName>
        <fullName evidence="6">16S rRNA 7-methylguanosine methyltransferase</fullName>
        <shortName evidence="6">16S rRNA m7G methyltransferase</shortName>
    </alternativeName>
</protein>
<dbReference type="SUPFAM" id="SSF53335">
    <property type="entry name" value="S-adenosyl-L-methionine-dependent methyltransferases"/>
    <property type="match status" value="1"/>
</dbReference>
<evidence type="ECO:0000256" key="3">
    <source>
        <dbReference type="ARBA" id="ARBA00022603"/>
    </source>
</evidence>
<dbReference type="InterPro" id="IPR029063">
    <property type="entry name" value="SAM-dependent_MTases_sf"/>
</dbReference>
<dbReference type="EMBL" id="VWPK01000034">
    <property type="protein sequence ID" value="KAA5610380.1"/>
    <property type="molecule type" value="Genomic_DNA"/>
</dbReference>
<evidence type="ECO:0000256" key="1">
    <source>
        <dbReference type="ARBA" id="ARBA00022490"/>
    </source>
</evidence>
<name>A0A5M6IQ28_9PROT</name>
<feature type="binding site" evidence="6">
    <location>
        <begin position="112"/>
        <end position="113"/>
    </location>
    <ligand>
        <name>S-adenosyl-L-methionine</name>
        <dbReference type="ChEBI" id="CHEBI:59789"/>
    </ligand>
</feature>
<evidence type="ECO:0000256" key="2">
    <source>
        <dbReference type="ARBA" id="ARBA00022552"/>
    </source>
</evidence>
<dbReference type="GO" id="GO:0005829">
    <property type="term" value="C:cytosol"/>
    <property type="evidence" value="ECO:0007669"/>
    <property type="project" value="TreeGrafter"/>
</dbReference>
<dbReference type="Proteomes" id="UP000325255">
    <property type="component" value="Unassembled WGS sequence"/>
</dbReference>
<evidence type="ECO:0000313" key="7">
    <source>
        <dbReference type="EMBL" id="KAA5610380.1"/>
    </source>
</evidence>
<dbReference type="InterPro" id="IPR003682">
    <property type="entry name" value="rRNA_ssu_MeTfrase_G"/>
</dbReference>
<keyword evidence="1 6" id="KW-0963">Cytoplasm</keyword>
<dbReference type="OrthoDB" id="9808773at2"/>
<comment type="caution">
    <text evidence="6">Lacks conserved residue(s) required for the propagation of feature annotation.</text>
</comment>
<dbReference type="Pfam" id="PF02527">
    <property type="entry name" value="GidB"/>
    <property type="match status" value="1"/>
</dbReference>
<evidence type="ECO:0000313" key="8">
    <source>
        <dbReference type="Proteomes" id="UP000325255"/>
    </source>
</evidence>
<dbReference type="PANTHER" id="PTHR31760">
    <property type="entry name" value="S-ADENOSYL-L-METHIONINE-DEPENDENT METHYLTRANSFERASES SUPERFAMILY PROTEIN"/>
    <property type="match status" value="1"/>
</dbReference>
<comment type="catalytic activity">
    <reaction evidence="6">
        <text>guanosine(527) in 16S rRNA + S-adenosyl-L-methionine = N(7)-methylguanosine(527) in 16S rRNA + S-adenosyl-L-homocysteine</text>
        <dbReference type="Rhea" id="RHEA:42732"/>
        <dbReference type="Rhea" id="RHEA-COMP:10209"/>
        <dbReference type="Rhea" id="RHEA-COMP:10210"/>
        <dbReference type="ChEBI" id="CHEBI:57856"/>
        <dbReference type="ChEBI" id="CHEBI:59789"/>
        <dbReference type="ChEBI" id="CHEBI:74269"/>
        <dbReference type="ChEBI" id="CHEBI:74480"/>
        <dbReference type="EC" id="2.1.1.170"/>
    </reaction>
</comment>